<organism evidence="2 3">
    <name type="scientific">Roseivirga spongicola</name>
    <dbReference type="NCBI Taxonomy" id="333140"/>
    <lineage>
        <taxon>Bacteria</taxon>
        <taxon>Pseudomonadati</taxon>
        <taxon>Bacteroidota</taxon>
        <taxon>Cytophagia</taxon>
        <taxon>Cytophagales</taxon>
        <taxon>Roseivirgaceae</taxon>
        <taxon>Roseivirga</taxon>
    </lineage>
</organism>
<dbReference type="PANTHER" id="PTHR34585">
    <property type="match status" value="1"/>
</dbReference>
<dbReference type="RefSeq" id="WP_068215346.1">
    <property type="nucleotide sequence ID" value="NZ_CP139724.1"/>
</dbReference>
<dbReference type="STRING" id="333140.AWW68_00150"/>
<dbReference type="PANTHER" id="PTHR34585:SF22">
    <property type="entry name" value="HELIX-TURN-HELIX DOMAIN-CONTAINING PROTEIN"/>
    <property type="match status" value="1"/>
</dbReference>
<dbReference type="InterPro" id="IPR009061">
    <property type="entry name" value="DNA-bd_dom_put_sf"/>
</dbReference>
<name>A0A150XEQ5_9BACT</name>
<evidence type="ECO:0000313" key="2">
    <source>
        <dbReference type="EMBL" id="KYG77215.1"/>
    </source>
</evidence>
<evidence type="ECO:0000259" key="1">
    <source>
        <dbReference type="PROSITE" id="PS50057"/>
    </source>
</evidence>
<dbReference type="SUPFAM" id="SSF46955">
    <property type="entry name" value="Putative DNA-binding domain"/>
    <property type="match status" value="1"/>
</dbReference>
<protein>
    <recommendedName>
        <fullName evidence="1">FERM domain-containing protein</fullName>
    </recommendedName>
</protein>
<dbReference type="PROSITE" id="PS50057">
    <property type="entry name" value="FERM_3"/>
    <property type="match status" value="1"/>
</dbReference>
<evidence type="ECO:0000313" key="3">
    <source>
        <dbReference type="Proteomes" id="UP000075606"/>
    </source>
</evidence>
<comment type="caution">
    <text evidence="2">The sequence shown here is derived from an EMBL/GenBank/DDBJ whole genome shotgun (WGS) entry which is preliminary data.</text>
</comment>
<dbReference type="InterPro" id="IPR000299">
    <property type="entry name" value="FERM_domain"/>
</dbReference>
<accession>A0A150XEQ5</accession>
<keyword evidence="3" id="KW-1185">Reference proteome</keyword>
<sequence length="89" mass="10519">MKVILIEEEAFFELIDRVVERMSEKLSKKENKWLTPEEAMKELGVKSTSTLQRYRDEGKIRYSQPSKKIILYDPSSIQEFLESKANDTF</sequence>
<reference evidence="2 3" key="1">
    <citation type="submission" date="2016-01" db="EMBL/GenBank/DDBJ databases">
        <title>Genome sequencing of Roseivirga spongicola UST030701-084.</title>
        <authorList>
            <person name="Selvaratnam C."/>
            <person name="Thevarajoo S."/>
            <person name="Goh K.M."/>
            <person name="Ee R."/>
            <person name="Chan K.-G."/>
            <person name="Chong C.S."/>
        </authorList>
    </citation>
    <scope>NUCLEOTIDE SEQUENCE [LARGE SCALE GENOMIC DNA]</scope>
    <source>
        <strain evidence="2 3">UST030701-084</strain>
    </source>
</reference>
<dbReference type="AlphaFoldDB" id="A0A150XEQ5"/>
<proteinExistence type="predicted"/>
<dbReference type="InterPro" id="IPR041657">
    <property type="entry name" value="HTH_17"/>
</dbReference>
<dbReference type="EMBL" id="LRPC01000001">
    <property type="protein sequence ID" value="KYG77215.1"/>
    <property type="molecule type" value="Genomic_DNA"/>
</dbReference>
<dbReference type="OrthoDB" id="961769at2"/>
<dbReference type="Pfam" id="PF12728">
    <property type="entry name" value="HTH_17"/>
    <property type="match status" value="1"/>
</dbReference>
<dbReference type="Proteomes" id="UP000075606">
    <property type="component" value="Unassembled WGS sequence"/>
</dbReference>
<gene>
    <name evidence="2" type="ORF">AWW68_00150</name>
</gene>
<feature type="domain" description="FERM" evidence="1">
    <location>
        <begin position="1"/>
        <end position="89"/>
    </location>
</feature>